<dbReference type="HOGENOM" id="CLU_3413084_0_0_1"/>
<proteinExistence type="predicted"/>
<feature type="transmembrane region" description="Helical" evidence="1">
    <location>
        <begin position="6"/>
        <end position="23"/>
    </location>
</feature>
<organism evidence="2 3">
    <name type="scientific">Colletotrichum gloeosporioides (strain Cg-14)</name>
    <name type="common">Anthracnose fungus</name>
    <name type="synonym">Glomerella cingulata</name>
    <dbReference type="NCBI Taxonomy" id="1237896"/>
    <lineage>
        <taxon>Eukaryota</taxon>
        <taxon>Fungi</taxon>
        <taxon>Dikarya</taxon>
        <taxon>Ascomycota</taxon>
        <taxon>Pezizomycotina</taxon>
        <taxon>Sordariomycetes</taxon>
        <taxon>Hypocreomycetidae</taxon>
        <taxon>Glomerellales</taxon>
        <taxon>Glomerellaceae</taxon>
        <taxon>Colletotrichum</taxon>
        <taxon>Colletotrichum gloeosporioides species complex</taxon>
    </lineage>
</organism>
<keyword evidence="1" id="KW-1133">Transmembrane helix</keyword>
<gene>
    <name evidence="2" type="ORF">CGLO_05900</name>
</gene>
<reference evidence="3" key="1">
    <citation type="journal article" date="2013" name="Mol. Plant Microbe Interact.">
        <title>Global aspects of pacC regulation of pathogenicity genes in Colletotrichum gloeosporioides as revealed by transcriptome analysis.</title>
        <authorList>
            <person name="Alkan N."/>
            <person name="Meng X."/>
            <person name="Friedlander G."/>
            <person name="Reuveni E."/>
            <person name="Sukno S."/>
            <person name="Sherman A."/>
            <person name="Thon M."/>
            <person name="Fluhr R."/>
            <person name="Prusky D."/>
        </authorList>
    </citation>
    <scope>NUCLEOTIDE SEQUENCE [LARGE SCALE GENOMIC DNA]</scope>
    <source>
        <strain evidence="3">Cg-14</strain>
    </source>
</reference>
<protein>
    <submittedName>
        <fullName evidence="2">Uncharacterized protein</fullName>
    </submittedName>
</protein>
<name>T0KFS9_COLGC</name>
<keyword evidence="1" id="KW-0812">Transmembrane</keyword>
<dbReference type="Proteomes" id="UP000015530">
    <property type="component" value="Unassembled WGS sequence"/>
</dbReference>
<accession>T0KFS9</accession>
<comment type="caution">
    <text evidence="2">The sequence shown here is derived from an EMBL/GenBank/DDBJ whole genome shotgun (WGS) entry which is preliminary data.</text>
</comment>
<evidence type="ECO:0000256" key="1">
    <source>
        <dbReference type="SAM" id="Phobius"/>
    </source>
</evidence>
<dbReference type="AlphaFoldDB" id="T0KFS9"/>
<evidence type="ECO:0000313" key="3">
    <source>
        <dbReference type="Proteomes" id="UP000015530"/>
    </source>
</evidence>
<sequence length="28" mass="3110">MSTYFTRSVTTSVFVLSAIILMINDPTT</sequence>
<keyword evidence="1" id="KW-0472">Membrane</keyword>
<dbReference type="EMBL" id="AMYD01001175">
    <property type="protein sequence ID" value="EQB54287.1"/>
    <property type="molecule type" value="Genomic_DNA"/>
</dbReference>
<evidence type="ECO:0000313" key="2">
    <source>
        <dbReference type="EMBL" id="EQB54287.1"/>
    </source>
</evidence>